<dbReference type="Pfam" id="PF21948">
    <property type="entry name" value="LplA-B_cat"/>
    <property type="match status" value="1"/>
</dbReference>
<dbReference type="PROSITE" id="PS51733">
    <property type="entry name" value="BPL_LPL_CATALYTIC"/>
    <property type="match status" value="1"/>
</dbReference>
<proteinExistence type="inferred from homology"/>
<name>A0A8J2XDH0_ZYGB2</name>
<reference evidence="7" key="1">
    <citation type="journal article" date="2013" name="Genome Announc.">
        <title>Genome sequence of the food spoilage yeast Zygosaccharomyces bailii CLIB 213(T).</title>
        <authorList>
            <person name="Galeote V."/>
            <person name="Bigey F."/>
            <person name="Devillers H."/>
            <person name="Neuveglise C."/>
            <person name="Dequin S."/>
        </authorList>
    </citation>
    <scope>NUCLEOTIDE SEQUENCE [LARGE SCALE GENOMIC DNA]</scope>
    <source>
        <strain evidence="7">CLIB 213 / ATCC 58445 / CBS 680 / CCRC 21525 / NBRC 1098 / NCYC 1416 / NRRL Y-2227</strain>
    </source>
</reference>
<dbReference type="PANTHER" id="PTHR12561:SF3">
    <property type="entry name" value="LIPOYLTRANSFERASE 1, MITOCHONDRIAL"/>
    <property type="match status" value="1"/>
</dbReference>
<dbReference type="InterPro" id="IPR004562">
    <property type="entry name" value="LipoylTrfase_LipoateP_Ligase"/>
</dbReference>
<evidence type="ECO:0000256" key="1">
    <source>
        <dbReference type="ARBA" id="ARBA00003253"/>
    </source>
</evidence>
<dbReference type="AlphaFoldDB" id="A0A8J2XDH0"/>
<evidence type="ECO:0000313" key="7">
    <source>
        <dbReference type="Proteomes" id="UP000019375"/>
    </source>
</evidence>
<evidence type="ECO:0000256" key="3">
    <source>
        <dbReference type="ARBA" id="ARBA00008242"/>
    </source>
</evidence>
<evidence type="ECO:0000256" key="2">
    <source>
        <dbReference type="ARBA" id="ARBA00005085"/>
    </source>
</evidence>
<comment type="similarity">
    <text evidence="3">Belongs to the LplA family.</text>
</comment>
<dbReference type="CDD" id="cd16443">
    <property type="entry name" value="LplA"/>
    <property type="match status" value="1"/>
</dbReference>
<dbReference type="GO" id="GO:0005739">
    <property type="term" value="C:mitochondrion"/>
    <property type="evidence" value="ECO:0007669"/>
    <property type="project" value="TreeGrafter"/>
</dbReference>
<accession>A0A8J2XDH0</accession>
<evidence type="ECO:0000259" key="5">
    <source>
        <dbReference type="PROSITE" id="PS51733"/>
    </source>
</evidence>
<keyword evidence="7" id="KW-1185">Reference proteome</keyword>
<dbReference type="PANTHER" id="PTHR12561">
    <property type="entry name" value="LIPOATE-PROTEIN LIGASE"/>
    <property type="match status" value="1"/>
</dbReference>
<dbReference type="Gene3D" id="3.30.930.10">
    <property type="entry name" value="Bira Bifunctional Protein, Domain 2"/>
    <property type="match status" value="1"/>
</dbReference>
<dbReference type="InterPro" id="IPR004143">
    <property type="entry name" value="BPL_LPL_catalytic"/>
</dbReference>
<comment type="function">
    <text evidence="1">Catalyzes both the ATP-dependent activation of exogenously supplied lipoate to lipoyl-AMP and the transfer of the activated lipoyl onto the lipoyl domains of lipoate-dependent enzymes.</text>
</comment>
<dbReference type="Proteomes" id="UP000019375">
    <property type="component" value="Unassembled WGS sequence"/>
</dbReference>
<evidence type="ECO:0000256" key="4">
    <source>
        <dbReference type="ARBA" id="ARBA00015925"/>
    </source>
</evidence>
<feature type="domain" description="BPL/LPL catalytic" evidence="5">
    <location>
        <begin position="131"/>
        <end position="315"/>
    </location>
</feature>
<dbReference type="GO" id="GO:0009249">
    <property type="term" value="P:protein lipoylation"/>
    <property type="evidence" value="ECO:0007669"/>
    <property type="project" value="InterPro"/>
</dbReference>
<dbReference type="OrthoDB" id="201621at2759"/>
<dbReference type="EMBL" id="HG316463">
    <property type="protein sequence ID" value="CDF91287.1"/>
    <property type="molecule type" value="Genomic_DNA"/>
</dbReference>
<dbReference type="SUPFAM" id="SSF55681">
    <property type="entry name" value="Class II aaRS and biotin synthetases"/>
    <property type="match status" value="1"/>
</dbReference>
<protein>
    <recommendedName>
        <fullName evidence="4">Putative lipoate-protein ligase A</fullName>
    </recommendedName>
</protein>
<organism evidence="6 7">
    <name type="scientific">Zygosaccharomyces bailii (strain CLIB 213 / ATCC 58445 / CBS 680 / BCRC 21525 / NBRC 1098 / NCYC 1416 / NRRL Y-2227)</name>
    <dbReference type="NCBI Taxonomy" id="1333698"/>
    <lineage>
        <taxon>Eukaryota</taxon>
        <taxon>Fungi</taxon>
        <taxon>Dikarya</taxon>
        <taxon>Ascomycota</taxon>
        <taxon>Saccharomycotina</taxon>
        <taxon>Saccharomycetes</taxon>
        <taxon>Saccharomycetales</taxon>
        <taxon>Saccharomycetaceae</taxon>
        <taxon>Zygosaccharomyces</taxon>
    </lineage>
</organism>
<sequence length="402" mass="46190">MLSRRLLKQNTLLQWPAICRRVSQRVPFDLDEEDDKYKSFNNMYVEMFTPMDDVVVPQKNEHCDKSTNQIDEINQEMNELYNIGFEKLSSLELDEVVKNKGRFILQSLSTNPYYNLALEDYVFRHTPLENDFCSHRLLFYKNYNCVVIGKNQTVWKELFLNNLAPRGYEFLRRLSGGGAVVHDLGNVNYSYITSRKEFDRHFFSKLIIKWLRNRYPHIALNVGPRGDILLDGKKVSGSAFKISKGKAYHHGTMLINSNLENFKGLLKPDTVNGVSWSCNSVDSVRSQVTNIPLDGTECFIDTCVRGFQERFNSANVYTDKVPVYYCDEICTINEDITHTMSKLQSDKWKFFSGPDFTLQIADGNHELSVKKGIIVSSSIPETVGLSFKEFTEGFEGNSFSAP</sequence>
<gene>
    <name evidence="6" type="ORF">BN860_03928g</name>
</gene>
<dbReference type="InterPro" id="IPR045864">
    <property type="entry name" value="aa-tRNA-synth_II/BPL/LPL"/>
</dbReference>
<dbReference type="NCBIfam" id="TIGR00545">
    <property type="entry name" value="lipoyltrans"/>
    <property type="match status" value="1"/>
</dbReference>
<dbReference type="GO" id="GO:0017118">
    <property type="term" value="F:lipoyltransferase activity"/>
    <property type="evidence" value="ECO:0007669"/>
    <property type="project" value="TreeGrafter"/>
</dbReference>
<dbReference type="UniPathway" id="UPA00537">
    <property type="reaction ID" value="UER00595"/>
</dbReference>
<comment type="pathway">
    <text evidence="2">Protein modification; protein lipoylation via exogenous pathway; protein N(6)-(lipoyl)lysine from lipoate: step 2/2.</text>
</comment>
<evidence type="ECO:0000313" key="6">
    <source>
        <dbReference type="EMBL" id="CDF91287.1"/>
    </source>
</evidence>